<dbReference type="InterPro" id="IPR029058">
    <property type="entry name" value="AB_hydrolase_fold"/>
</dbReference>
<dbReference type="RefSeq" id="WP_129606764.1">
    <property type="nucleotide sequence ID" value="NZ_SBLB01000015.1"/>
</dbReference>
<dbReference type="Pfam" id="PF00930">
    <property type="entry name" value="DPPIV_N"/>
    <property type="match status" value="1"/>
</dbReference>
<keyword evidence="12" id="KW-1185">Reference proteome</keyword>
<feature type="region of interest" description="Disordered" evidence="7">
    <location>
        <begin position="112"/>
        <end position="131"/>
    </location>
</feature>
<evidence type="ECO:0000256" key="1">
    <source>
        <dbReference type="ARBA" id="ARBA00022801"/>
    </source>
</evidence>
<evidence type="ECO:0000256" key="6">
    <source>
        <dbReference type="ARBA" id="ARBA00045885"/>
    </source>
</evidence>
<evidence type="ECO:0000259" key="10">
    <source>
        <dbReference type="Pfam" id="PF00930"/>
    </source>
</evidence>
<dbReference type="GO" id="GO:0004252">
    <property type="term" value="F:serine-type endopeptidase activity"/>
    <property type="evidence" value="ECO:0007669"/>
    <property type="project" value="InterPro"/>
</dbReference>
<dbReference type="SUPFAM" id="SSF53474">
    <property type="entry name" value="alpha/beta-Hydrolases"/>
    <property type="match status" value="1"/>
</dbReference>
<dbReference type="SUPFAM" id="SSF82171">
    <property type="entry name" value="DPP6 N-terminal domain-like"/>
    <property type="match status" value="1"/>
</dbReference>
<keyword evidence="3" id="KW-0007">Acetylation</keyword>
<evidence type="ECO:0000256" key="7">
    <source>
        <dbReference type="SAM" id="MobiDB-lite"/>
    </source>
</evidence>
<dbReference type="InterPro" id="IPR001375">
    <property type="entry name" value="Peptidase_S9_cat"/>
</dbReference>
<gene>
    <name evidence="11" type="ORF">EQG79_29745</name>
</gene>
<accession>A0A4Q2UBI0</accession>
<feature type="domain" description="Dipeptidylpeptidase IV N-terminal" evidence="10">
    <location>
        <begin position="311"/>
        <end position="406"/>
    </location>
</feature>
<keyword evidence="8" id="KW-0732">Signal</keyword>
<comment type="function">
    <text evidence="6">This enzyme catalyzes the hydrolysis of the N-terminal peptide bond of an N-acetylated peptide to generate an N-acetylated amino acid and a peptide with a free N-terminus. It preferentially cleaves off Ac-Ala, Ac-Met and Ac-Ser. Also, involved in the degradation of oxidized and glycated proteins.</text>
</comment>
<organism evidence="11 12">
    <name type="scientific">Spirosoma sordidisoli</name>
    <dbReference type="NCBI Taxonomy" id="2502893"/>
    <lineage>
        <taxon>Bacteria</taxon>
        <taxon>Pseudomonadati</taxon>
        <taxon>Bacteroidota</taxon>
        <taxon>Cytophagia</taxon>
        <taxon>Cytophagales</taxon>
        <taxon>Cytophagaceae</taxon>
        <taxon>Spirosoma</taxon>
    </lineage>
</organism>
<dbReference type="Proteomes" id="UP000290407">
    <property type="component" value="Unassembled WGS sequence"/>
</dbReference>
<proteinExistence type="predicted"/>
<feature type="signal peptide" evidence="8">
    <location>
        <begin position="1"/>
        <end position="19"/>
    </location>
</feature>
<feature type="domain" description="Peptidase S9 prolyl oligopeptidase catalytic" evidence="9">
    <location>
        <begin position="523"/>
        <end position="720"/>
    </location>
</feature>
<dbReference type="InterPro" id="IPR011659">
    <property type="entry name" value="WD40"/>
</dbReference>
<protein>
    <recommendedName>
        <fullName evidence="5">Acyl-peptide hydrolase</fullName>
    </recommendedName>
    <alternativeName>
        <fullName evidence="4">Acylaminoacyl-peptidase</fullName>
    </alternativeName>
</protein>
<evidence type="ECO:0000313" key="11">
    <source>
        <dbReference type="EMBL" id="RYC66393.1"/>
    </source>
</evidence>
<dbReference type="Gene3D" id="3.40.50.1820">
    <property type="entry name" value="alpha/beta hydrolase"/>
    <property type="match status" value="1"/>
</dbReference>
<reference evidence="11 12" key="1">
    <citation type="submission" date="2019-01" db="EMBL/GenBank/DDBJ databases">
        <title>Spirosoma flava sp. nov., a propanil-degrading bacterium isolated from herbicide-contaminated soil.</title>
        <authorList>
            <person name="Zhang L."/>
            <person name="Jiang J.-D."/>
        </authorList>
    </citation>
    <scope>NUCLEOTIDE SEQUENCE [LARGE SCALE GENOMIC DNA]</scope>
    <source>
        <strain evidence="11 12">TY50</strain>
    </source>
</reference>
<dbReference type="InterPro" id="IPR002471">
    <property type="entry name" value="Pept_S9_AS"/>
</dbReference>
<evidence type="ECO:0000313" key="12">
    <source>
        <dbReference type="Proteomes" id="UP000290407"/>
    </source>
</evidence>
<dbReference type="Gene3D" id="2.120.10.30">
    <property type="entry name" value="TolB, C-terminal domain"/>
    <property type="match status" value="2"/>
</dbReference>
<dbReference type="AlphaFoldDB" id="A0A4Q2UBI0"/>
<dbReference type="Pfam" id="PF00326">
    <property type="entry name" value="Peptidase_S9"/>
    <property type="match status" value="1"/>
</dbReference>
<dbReference type="PANTHER" id="PTHR42776">
    <property type="entry name" value="SERINE PEPTIDASE S9 FAMILY MEMBER"/>
    <property type="match status" value="1"/>
</dbReference>
<dbReference type="GO" id="GO:0006508">
    <property type="term" value="P:proteolysis"/>
    <property type="evidence" value="ECO:0007669"/>
    <property type="project" value="InterPro"/>
</dbReference>
<feature type="chain" id="PRO_5020315450" description="Acyl-peptide hydrolase" evidence="8">
    <location>
        <begin position="20"/>
        <end position="732"/>
    </location>
</feature>
<keyword evidence="2" id="KW-0645">Protease</keyword>
<keyword evidence="1" id="KW-0378">Hydrolase</keyword>
<evidence type="ECO:0000256" key="2">
    <source>
        <dbReference type="ARBA" id="ARBA00022825"/>
    </source>
</evidence>
<evidence type="ECO:0000256" key="4">
    <source>
        <dbReference type="ARBA" id="ARBA00032284"/>
    </source>
</evidence>
<dbReference type="InterPro" id="IPR011042">
    <property type="entry name" value="6-blade_b-propeller_TolB-like"/>
</dbReference>
<evidence type="ECO:0000256" key="8">
    <source>
        <dbReference type="SAM" id="SignalP"/>
    </source>
</evidence>
<dbReference type="PROSITE" id="PS00708">
    <property type="entry name" value="PRO_ENDOPEP_SER"/>
    <property type="match status" value="1"/>
</dbReference>
<name>A0A4Q2UBI0_9BACT</name>
<dbReference type="PANTHER" id="PTHR42776:SF27">
    <property type="entry name" value="DIPEPTIDYL PEPTIDASE FAMILY MEMBER 6"/>
    <property type="match status" value="1"/>
</dbReference>
<comment type="caution">
    <text evidence="11">The sequence shown here is derived from an EMBL/GenBank/DDBJ whole genome shotgun (WGS) entry which is preliminary data.</text>
</comment>
<evidence type="ECO:0000259" key="9">
    <source>
        <dbReference type="Pfam" id="PF00326"/>
    </source>
</evidence>
<evidence type="ECO:0000256" key="3">
    <source>
        <dbReference type="ARBA" id="ARBA00022990"/>
    </source>
</evidence>
<dbReference type="Pfam" id="PF07676">
    <property type="entry name" value="PD40"/>
    <property type="match status" value="3"/>
</dbReference>
<sequence length="732" mass="80279">MMRFLLLLLLIGCAVTTWAQPATPYSIEQVVSAPYCANLTAGRNRVAWVVTTEGVRNICVYEFLEASGNVPRSQPTQPGKLIQLTRQTVDDGQELGELRFSPDGRYLAYVRGGSKNAKGENPNPVSDPASTEQAVYLVPTDGSSTARKIGLGNHPSFSPDGGRLLFSQAGQPVVASLTAQSAGGSVTAAPAVSKLFTSRGSLGSFSWSPDGTRVLFVSDRGYHSFIGVYDLAQKTISWLAPGVDRDAAPVWSPDGKRVAFIRVPGLRHGELENVQGGNRFAIWTADVKTGEGRQLWHSPADDGGFAQYYPAEPLRWTVANQLLFFSEHEDWMHLYSLSPEGGDKPVDRTPGSYEAEETVVSPDGQTLYFSSNNPENDPLDRDRRHVWRVSLTEKNPKPVSVTKGKGIETDPTLVGNWLVCRSAAYNRPTGIEMRSLSQSLEPIRYPSSLPARFPQGALVEPQQVVMTAADGVVVHGQLFLPTGVTSAGSRKPALIFMHGGPMRQMLLGWHYRGTYYANAYAINQYLASQGYVVLSVNYRAGIGYGRAFRRAARQGPRGASEYQDVLAAADYLKSRSDVDAARIGLWGGSYGGYLTALGLARNSDRFAAGVDLHGVHDWSWRGNYFTPGGEWGIGPDQMKQALASSPNADLSQWRSPCLFVHGDDDRNVSFNETVDLVQKLRERQVPTEVLVFPDDVHSLLLHKNWLRTYNALDAFFNKYLLRQPDKGVATEK</sequence>
<evidence type="ECO:0000256" key="5">
    <source>
        <dbReference type="ARBA" id="ARBA00032596"/>
    </source>
</evidence>
<keyword evidence="2" id="KW-0720">Serine protease</keyword>
<dbReference type="EMBL" id="SBLB01000015">
    <property type="protein sequence ID" value="RYC66393.1"/>
    <property type="molecule type" value="Genomic_DNA"/>
</dbReference>
<dbReference type="InterPro" id="IPR002469">
    <property type="entry name" value="Peptidase_S9B_N"/>
</dbReference>